<comment type="caution">
    <text evidence="1">The sequence shown here is derived from an EMBL/GenBank/DDBJ whole genome shotgun (WGS) entry which is preliminary data.</text>
</comment>
<reference evidence="2" key="1">
    <citation type="submission" date="2020-07" db="EMBL/GenBank/DDBJ databases">
        <authorList>
            <person name="Partida-Martinez L."/>
            <person name="Huntemann M."/>
            <person name="Clum A."/>
            <person name="Wang J."/>
            <person name="Palaniappan K."/>
            <person name="Ritter S."/>
            <person name="Chen I.-M."/>
            <person name="Stamatis D."/>
            <person name="Reddy T."/>
            <person name="O'Malley R."/>
            <person name="Daum C."/>
            <person name="Shapiro N."/>
            <person name="Ivanova N."/>
            <person name="Kyrpides N."/>
            <person name="Woyke T."/>
        </authorList>
    </citation>
    <scope>NUCLEOTIDE SEQUENCE [LARGE SCALE GENOMIC DNA]</scope>
    <source>
        <strain evidence="2">AT2.8</strain>
    </source>
</reference>
<evidence type="ECO:0000313" key="2">
    <source>
        <dbReference type="Proteomes" id="UP000548423"/>
    </source>
</evidence>
<accession>A0A852T6F1</accession>
<organism evidence="1 2">
    <name type="scientific">Neobacillus niacini</name>
    <dbReference type="NCBI Taxonomy" id="86668"/>
    <lineage>
        <taxon>Bacteria</taxon>
        <taxon>Bacillati</taxon>
        <taxon>Bacillota</taxon>
        <taxon>Bacilli</taxon>
        <taxon>Bacillales</taxon>
        <taxon>Bacillaceae</taxon>
        <taxon>Neobacillus</taxon>
    </lineage>
</organism>
<evidence type="ECO:0000313" key="1">
    <source>
        <dbReference type="EMBL" id="NYE04223.1"/>
    </source>
</evidence>
<dbReference type="EMBL" id="JACCBX010000002">
    <property type="protein sequence ID" value="NYE04223.1"/>
    <property type="molecule type" value="Genomic_DNA"/>
</dbReference>
<name>A0A852T6F1_9BACI</name>
<dbReference type="Proteomes" id="UP000548423">
    <property type="component" value="Unassembled WGS sequence"/>
</dbReference>
<dbReference type="AlphaFoldDB" id="A0A852T6F1"/>
<sequence>MKPTQPLLWVAEEGGNERGYEVTNVKGEN</sequence>
<gene>
    <name evidence="1" type="ORF">F4694_000967</name>
</gene>
<proteinExistence type="predicted"/>
<protein>
    <submittedName>
        <fullName evidence="1">Uncharacterized protein</fullName>
    </submittedName>
</protein>
<reference evidence="2" key="2">
    <citation type="submission" date="2020-08" db="EMBL/GenBank/DDBJ databases">
        <title>The Agave Microbiome: Exploring the role of microbial communities in plant adaptations to desert environments.</title>
        <authorList>
            <person name="Partida-Martinez L.P."/>
        </authorList>
    </citation>
    <scope>NUCLEOTIDE SEQUENCE [LARGE SCALE GENOMIC DNA]</scope>
    <source>
        <strain evidence="2">AT2.8</strain>
    </source>
</reference>